<feature type="non-terminal residue" evidence="1">
    <location>
        <position position="72"/>
    </location>
</feature>
<dbReference type="EMBL" id="AUZZ01011284">
    <property type="protein sequence ID" value="EQD26818.1"/>
    <property type="molecule type" value="Genomic_DNA"/>
</dbReference>
<dbReference type="GO" id="GO:0016740">
    <property type="term" value="F:transferase activity"/>
    <property type="evidence" value="ECO:0007669"/>
    <property type="project" value="UniProtKB-KW"/>
</dbReference>
<reference evidence="1" key="1">
    <citation type="submission" date="2013-08" db="EMBL/GenBank/DDBJ databases">
        <authorList>
            <person name="Mendez C."/>
            <person name="Richter M."/>
            <person name="Ferrer M."/>
            <person name="Sanchez J."/>
        </authorList>
    </citation>
    <scope>NUCLEOTIDE SEQUENCE</scope>
</reference>
<keyword evidence="1" id="KW-0808">Transferase</keyword>
<sequence>MPIVYAQEAELSAEAFRDVLIASTLGERRPVEDLARLGCMLRKADLIVTARDGARLVGISRALTDFSYCCYL</sequence>
<organism evidence="1">
    <name type="scientific">mine drainage metagenome</name>
    <dbReference type="NCBI Taxonomy" id="410659"/>
    <lineage>
        <taxon>unclassified sequences</taxon>
        <taxon>metagenomes</taxon>
        <taxon>ecological metagenomes</taxon>
    </lineage>
</organism>
<evidence type="ECO:0000313" key="1">
    <source>
        <dbReference type="EMBL" id="EQD26818.1"/>
    </source>
</evidence>
<protein>
    <submittedName>
        <fullName evidence="1">GCN5-related N-acetyltransferase</fullName>
    </submittedName>
</protein>
<proteinExistence type="predicted"/>
<accession>T0Y1D6</accession>
<comment type="caution">
    <text evidence="1">The sequence shown here is derived from an EMBL/GenBank/DDBJ whole genome shotgun (WGS) entry which is preliminary data.</text>
</comment>
<name>T0Y1D6_9ZZZZ</name>
<dbReference type="AlphaFoldDB" id="T0Y1D6"/>
<gene>
    <name evidence="1" type="ORF">B2A_15496</name>
</gene>
<reference evidence="1" key="2">
    <citation type="journal article" date="2014" name="ISME J.">
        <title>Microbial stratification in low pH oxic and suboxic macroscopic growths along an acid mine drainage.</title>
        <authorList>
            <person name="Mendez-Garcia C."/>
            <person name="Mesa V."/>
            <person name="Sprenger R.R."/>
            <person name="Richter M."/>
            <person name="Diez M.S."/>
            <person name="Solano J."/>
            <person name="Bargiela R."/>
            <person name="Golyshina O.V."/>
            <person name="Manteca A."/>
            <person name="Ramos J.L."/>
            <person name="Gallego J.R."/>
            <person name="Llorente I."/>
            <person name="Martins Dos Santos V.A."/>
            <person name="Jensen O.N."/>
            <person name="Pelaez A.I."/>
            <person name="Sanchez J."/>
            <person name="Ferrer M."/>
        </authorList>
    </citation>
    <scope>NUCLEOTIDE SEQUENCE</scope>
</reference>